<organism evidence="1 2">
    <name type="scientific">Coffea canephora</name>
    <name type="common">Robusta coffee</name>
    <dbReference type="NCBI Taxonomy" id="49390"/>
    <lineage>
        <taxon>Eukaryota</taxon>
        <taxon>Viridiplantae</taxon>
        <taxon>Streptophyta</taxon>
        <taxon>Embryophyta</taxon>
        <taxon>Tracheophyta</taxon>
        <taxon>Spermatophyta</taxon>
        <taxon>Magnoliopsida</taxon>
        <taxon>eudicotyledons</taxon>
        <taxon>Gunneridae</taxon>
        <taxon>Pentapetalae</taxon>
        <taxon>asterids</taxon>
        <taxon>lamiids</taxon>
        <taxon>Gentianales</taxon>
        <taxon>Rubiaceae</taxon>
        <taxon>Ixoroideae</taxon>
        <taxon>Gardenieae complex</taxon>
        <taxon>Bertiereae - Coffeeae clade</taxon>
        <taxon>Coffeeae</taxon>
        <taxon>Coffea</taxon>
    </lineage>
</organism>
<evidence type="ECO:0000313" key="2">
    <source>
        <dbReference type="Proteomes" id="UP000295252"/>
    </source>
</evidence>
<evidence type="ECO:0000313" key="1">
    <source>
        <dbReference type="EMBL" id="CDP13038.1"/>
    </source>
</evidence>
<gene>
    <name evidence="1" type="ORF">GSCOC_T00037790001</name>
</gene>
<dbReference type="InParanoid" id="A0A068UZG6"/>
<protein>
    <submittedName>
        <fullName evidence="1">Uncharacterized protein</fullName>
    </submittedName>
</protein>
<keyword evidence="2" id="KW-1185">Reference proteome</keyword>
<sequence>MCLGSRNHELGQPPFDIMRFLGGGVFLIAPKSLVGWDSLWAVRLDSTVAIFRGFIVEWGGFFERELFLFVISWPFVLILERNDFDILLKWLVY</sequence>
<dbReference type="AlphaFoldDB" id="A0A068UZG6"/>
<dbReference type="Proteomes" id="UP000295252">
    <property type="component" value="Chromosome X"/>
</dbReference>
<name>A0A068UZG6_COFCA</name>
<reference evidence="2" key="1">
    <citation type="journal article" date="2014" name="Science">
        <title>The coffee genome provides insight into the convergent evolution of caffeine biosynthesis.</title>
        <authorList>
            <person name="Denoeud F."/>
            <person name="Carretero-Paulet L."/>
            <person name="Dereeper A."/>
            <person name="Droc G."/>
            <person name="Guyot R."/>
            <person name="Pietrella M."/>
            <person name="Zheng C."/>
            <person name="Alberti A."/>
            <person name="Anthony F."/>
            <person name="Aprea G."/>
            <person name="Aury J.M."/>
            <person name="Bento P."/>
            <person name="Bernard M."/>
            <person name="Bocs S."/>
            <person name="Campa C."/>
            <person name="Cenci A."/>
            <person name="Combes M.C."/>
            <person name="Crouzillat D."/>
            <person name="Da Silva C."/>
            <person name="Daddiego L."/>
            <person name="De Bellis F."/>
            <person name="Dussert S."/>
            <person name="Garsmeur O."/>
            <person name="Gayraud T."/>
            <person name="Guignon V."/>
            <person name="Jahn K."/>
            <person name="Jamilloux V."/>
            <person name="Joet T."/>
            <person name="Labadie K."/>
            <person name="Lan T."/>
            <person name="Leclercq J."/>
            <person name="Lepelley M."/>
            <person name="Leroy T."/>
            <person name="Li L.T."/>
            <person name="Librado P."/>
            <person name="Lopez L."/>
            <person name="Munoz A."/>
            <person name="Noel B."/>
            <person name="Pallavicini A."/>
            <person name="Perrotta G."/>
            <person name="Poncet V."/>
            <person name="Pot D."/>
            <person name="Priyono X."/>
            <person name="Rigoreau M."/>
            <person name="Rouard M."/>
            <person name="Rozas J."/>
            <person name="Tranchant-Dubreuil C."/>
            <person name="VanBuren R."/>
            <person name="Zhang Q."/>
            <person name="Andrade A.C."/>
            <person name="Argout X."/>
            <person name="Bertrand B."/>
            <person name="de Kochko A."/>
            <person name="Graziosi G."/>
            <person name="Henry R.J."/>
            <person name="Jayarama X."/>
            <person name="Ming R."/>
            <person name="Nagai C."/>
            <person name="Rounsley S."/>
            <person name="Sankoff D."/>
            <person name="Giuliano G."/>
            <person name="Albert V.A."/>
            <person name="Wincker P."/>
            <person name="Lashermes P."/>
        </authorList>
    </citation>
    <scope>NUCLEOTIDE SEQUENCE [LARGE SCALE GENOMIC DNA]</scope>
    <source>
        <strain evidence="2">cv. DH200-94</strain>
    </source>
</reference>
<accession>A0A068UZG6</accession>
<dbReference type="EMBL" id="HG739156">
    <property type="protein sequence ID" value="CDP13038.1"/>
    <property type="molecule type" value="Genomic_DNA"/>
</dbReference>
<proteinExistence type="predicted"/>
<dbReference type="Gramene" id="CDP13038">
    <property type="protein sequence ID" value="CDP13038"/>
    <property type="gene ID" value="GSCOC_T00037790001"/>
</dbReference>